<dbReference type="OrthoDB" id="9800865at2"/>
<comment type="similarity">
    <text evidence="4">In the N-terminal section; belongs to the cytidine and deoxycytidylate deaminase family.</text>
</comment>
<evidence type="ECO:0000256" key="9">
    <source>
        <dbReference type="ARBA" id="ARBA00022619"/>
    </source>
</evidence>
<comment type="similarity">
    <text evidence="5">In the C-terminal section; belongs to the HTP reductase family.</text>
</comment>
<organism evidence="20 21">
    <name type="scientific">Hoylesella timonensis S9-PR14</name>
    <dbReference type="NCBI Taxonomy" id="1401062"/>
    <lineage>
        <taxon>Bacteria</taxon>
        <taxon>Pseudomonadati</taxon>
        <taxon>Bacteroidota</taxon>
        <taxon>Bacteroidia</taxon>
        <taxon>Bacteroidales</taxon>
        <taxon>Prevotellaceae</taxon>
        <taxon>Hoylesella</taxon>
    </lineage>
</organism>
<dbReference type="GO" id="GO:0009231">
    <property type="term" value="P:riboflavin biosynthetic process"/>
    <property type="evidence" value="ECO:0007669"/>
    <property type="project" value="UniProtKB-UniPathway"/>
</dbReference>
<evidence type="ECO:0000256" key="12">
    <source>
        <dbReference type="ARBA" id="ARBA00022833"/>
    </source>
</evidence>
<dbReference type="PANTHER" id="PTHR38011:SF7">
    <property type="entry name" value="2,5-DIAMINO-6-RIBOSYLAMINO-4(3H)-PYRIMIDINONE 5'-PHOSPHATE REDUCTASE"/>
    <property type="match status" value="1"/>
</dbReference>
<evidence type="ECO:0000256" key="15">
    <source>
        <dbReference type="ARBA" id="ARBA00023268"/>
    </source>
</evidence>
<dbReference type="GO" id="GO:0046872">
    <property type="term" value="F:metal ion binding"/>
    <property type="evidence" value="ECO:0007669"/>
    <property type="project" value="UniProtKB-KW"/>
</dbReference>
<evidence type="ECO:0000256" key="3">
    <source>
        <dbReference type="ARBA" id="ARBA00004910"/>
    </source>
</evidence>
<gene>
    <name evidence="20" type="ORF">HMPREF9304_03980</name>
</gene>
<dbReference type="InterPro" id="IPR024072">
    <property type="entry name" value="DHFR-like_dom_sf"/>
</dbReference>
<evidence type="ECO:0000256" key="6">
    <source>
        <dbReference type="ARBA" id="ARBA00012766"/>
    </source>
</evidence>
<dbReference type="EC" id="3.5.4.26" evidence="6"/>
<dbReference type="InterPro" id="IPR050765">
    <property type="entry name" value="Riboflavin_Biosynth_HTPR"/>
</dbReference>
<evidence type="ECO:0000259" key="19">
    <source>
        <dbReference type="PROSITE" id="PS51747"/>
    </source>
</evidence>
<dbReference type="GO" id="GO:0008835">
    <property type="term" value="F:diaminohydroxyphosphoribosylaminopyrimidine deaminase activity"/>
    <property type="evidence" value="ECO:0007669"/>
    <property type="project" value="UniProtKB-EC"/>
</dbReference>
<comment type="pathway">
    <text evidence="3">Cofactor biosynthesis; riboflavin biosynthesis; 5-amino-6-(D-ribitylamino)uracil from GTP: step 3/4.</text>
</comment>
<feature type="binding site" evidence="17">
    <location>
        <position position="164"/>
    </location>
    <ligand>
        <name>NADP(+)</name>
        <dbReference type="ChEBI" id="CHEBI:58349"/>
    </ligand>
</feature>
<dbReference type="InterPro" id="IPR002734">
    <property type="entry name" value="RibDG_C"/>
</dbReference>
<evidence type="ECO:0000256" key="17">
    <source>
        <dbReference type="PIRSR" id="PIRSR006769-2"/>
    </source>
</evidence>
<dbReference type="Gene3D" id="3.40.430.10">
    <property type="entry name" value="Dihydrofolate Reductase, subunit A"/>
    <property type="match status" value="2"/>
</dbReference>
<reference evidence="20 21" key="1">
    <citation type="submission" date="2014-07" db="EMBL/GenBank/DDBJ databases">
        <authorList>
            <person name="McCorrison J."/>
            <person name="Sanka R."/>
            <person name="Torralba M."/>
            <person name="Gillis M."/>
            <person name="Haft D.H."/>
            <person name="Methe B."/>
            <person name="Sutton G."/>
            <person name="Nelson K.E."/>
        </authorList>
    </citation>
    <scope>NUCLEOTIDE SEQUENCE [LARGE SCALE GENOMIC DNA]</scope>
    <source>
        <strain evidence="20 21">S9-PR14</strain>
    </source>
</reference>
<comment type="pathway">
    <text evidence="2">Cofactor biosynthesis; riboflavin biosynthesis; 5-amino-6-(D-ribitylamino)uracil from GTP: step 2/4.</text>
</comment>
<dbReference type="SUPFAM" id="SSF53927">
    <property type="entry name" value="Cytidine deaminase-like"/>
    <property type="match status" value="1"/>
</dbReference>
<dbReference type="InterPro" id="IPR016193">
    <property type="entry name" value="Cytidine_deaminase-like"/>
</dbReference>
<dbReference type="CDD" id="cd01284">
    <property type="entry name" value="Riboflavin_deaminase-reductase"/>
    <property type="match status" value="1"/>
</dbReference>
<keyword evidence="15" id="KW-0511">Multifunctional enzyme</keyword>
<keyword evidence="14" id="KW-0560">Oxidoreductase</keyword>
<feature type="binding site" evidence="18">
    <location>
        <position position="85"/>
    </location>
    <ligand>
        <name>Zn(2+)</name>
        <dbReference type="ChEBI" id="CHEBI:29105"/>
        <note>catalytic</note>
    </ligand>
</feature>
<dbReference type="Pfam" id="PF00383">
    <property type="entry name" value="dCMP_cyt_deam_1"/>
    <property type="match status" value="1"/>
</dbReference>
<dbReference type="UniPathway" id="UPA00275">
    <property type="reaction ID" value="UER00401"/>
</dbReference>
<keyword evidence="12 18" id="KW-0862">Zinc</keyword>
<dbReference type="NCBIfam" id="TIGR00326">
    <property type="entry name" value="eubact_ribD"/>
    <property type="match status" value="1"/>
</dbReference>
<proteinExistence type="inferred from homology"/>
<evidence type="ECO:0000256" key="10">
    <source>
        <dbReference type="ARBA" id="ARBA00022723"/>
    </source>
</evidence>
<dbReference type="InterPro" id="IPR004794">
    <property type="entry name" value="Eubact_RibD"/>
</dbReference>
<feature type="binding site" evidence="17">
    <location>
        <position position="252"/>
    </location>
    <ligand>
        <name>substrate</name>
    </ligand>
</feature>
<dbReference type="Gene3D" id="3.40.140.10">
    <property type="entry name" value="Cytidine Deaminase, domain 2"/>
    <property type="match status" value="1"/>
</dbReference>
<evidence type="ECO:0000256" key="2">
    <source>
        <dbReference type="ARBA" id="ARBA00004882"/>
    </source>
</evidence>
<sequence length="315" mass="35417">MNINQDAIDKMYMRRCLQLAKQGRALAKPNPMVGAVLVCGNRIIGEGYHIKYGEAHAEVNAFAAVRQQDEQLLPESTLYVSLEPCCHYGKTPPCADLIIEKRVKRVVCGCIDVFAKVQGRGIDKLRKAGIQVTVGVLEEECKLLNRQFNVFNTLHRPYILLKWAQTANGFIDDNGRAIALSSPFTKMLVHKLRSEYDAILVGRVTDEREHPQLNVREWSGPSPLRLVLHHGISLPELLDDLYQRNLQSLMVEGGATTLQSFINANLWDEIRIETAPITVAQGTPAPRVPQDSTLIHQCVYGENIIDTFYRTTENE</sequence>
<keyword evidence="10 18" id="KW-0479">Metal-binding</keyword>
<dbReference type="PROSITE" id="PS51747">
    <property type="entry name" value="CYT_DCMP_DEAMINASES_2"/>
    <property type="match status" value="1"/>
</dbReference>
<evidence type="ECO:0000256" key="1">
    <source>
        <dbReference type="ARBA" id="ARBA00002151"/>
    </source>
</evidence>
<evidence type="ECO:0000256" key="8">
    <source>
        <dbReference type="ARBA" id="ARBA00019930"/>
    </source>
</evidence>
<feature type="binding site" evidence="17">
    <location>
        <position position="205"/>
    </location>
    <ligand>
        <name>NADP(+)</name>
        <dbReference type="ChEBI" id="CHEBI:58349"/>
    </ligand>
</feature>
<comment type="cofactor">
    <cofactor evidence="18">
        <name>Zn(2+)</name>
        <dbReference type="ChEBI" id="CHEBI:29105"/>
    </cofactor>
    <text evidence="18">Binds 1 zinc ion.</text>
</comment>
<dbReference type="InterPro" id="IPR002125">
    <property type="entry name" value="CMP_dCMP_dom"/>
</dbReference>
<protein>
    <recommendedName>
        <fullName evidence="8">Riboflavin biosynthesis protein RibD</fullName>
        <ecNumber evidence="7">1.1.1.193</ecNumber>
        <ecNumber evidence="6">3.5.4.26</ecNumber>
    </recommendedName>
</protein>
<feature type="binding site" evidence="17">
    <location>
        <begin position="254"/>
        <end position="260"/>
    </location>
    <ligand>
        <name>NADP(+)</name>
        <dbReference type="ChEBI" id="CHEBI:58349"/>
    </ligand>
</feature>
<dbReference type="Pfam" id="PF01872">
    <property type="entry name" value="RibD_C"/>
    <property type="match status" value="2"/>
</dbReference>
<feature type="binding site" evidence="17">
    <location>
        <position position="216"/>
    </location>
    <ligand>
        <name>substrate</name>
    </ligand>
</feature>
<feature type="binding site" evidence="18">
    <location>
        <position position="94"/>
    </location>
    <ligand>
        <name>Zn(2+)</name>
        <dbReference type="ChEBI" id="CHEBI:29105"/>
        <note>catalytic</note>
    </ligand>
</feature>
<dbReference type="FunFam" id="3.40.140.10:FF:000025">
    <property type="entry name" value="Riboflavin biosynthesis protein RibD"/>
    <property type="match status" value="1"/>
</dbReference>
<comment type="caution">
    <text evidence="20">The sequence shown here is derived from an EMBL/GenBank/DDBJ whole genome shotgun (WGS) entry which is preliminary data.</text>
</comment>
<evidence type="ECO:0000256" key="4">
    <source>
        <dbReference type="ARBA" id="ARBA00005259"/>
    </source>
</evidence>
<dbReference type="Proteomes" id="UP000029723">
    <property type="component" value="Unassembled WGS sequence"/>
</dbReference>
<name>A0A098YT52_9BACT</name>
<dbReference type="AlphaFoldDB" id="A0A098YT52"/>
<evidence type="ECO:0000313" key="20">
    <source>
        <dbReference type="EMBL" id="KGI22511.1"/>
    </source>
</evidence>
<keyword evidence="9" id="KW-0686">Riboflavin biosynthesis</keyword>
<keyword evidence="13 17" id="KW-0521">NADP</keyword>
<feature type="binding site" evidence="17">
    <location>
        <position position="213"/>
    </location>
    <ligand>
        <name>substrate</name>
    </ligand>
</feature>
<evidence type="ECO:0000256" key="11">
    <source>
        <dbReference type="ARBA" id="ARBA00022801"/>
    </source>
</evidence>
<evidence type="ECO:0000256" key="5">
    <source>
        <dbReference type="ARBA" id="ARBA00007417"/>
    </source>
</evidence>
<dbReference type="PANTHER" id="PTHR38011">
    <property type="entry name" value="DIHYDROFOLATE REDUCTASE FAMILY PROTEIN (AFU_ORTHOLOGUE AFUA_8G06820)"/>
    <property type="match status" value="1"/>
</dbReference>
<evidence type="ECO:0000256" key="13">
    <source>
        <dbReference type="ARBA" id="ARBA00022857"/>
    </source>
</evidence>
<evidence type="ECO:0000256" key="14">
    <source>
        <dbReference type="ARBA" id="ARBA00023002"/>
    </source>
</evidence>
<dbReference type="RefSeq" id="WP_036926582.1">
    <property type="nucleotide sequence ID" value="NZ_JRPQ01000067.1"/>
</dbReference>
<keyword evidence="11" id="KW-0378">Hydrolase</keyword>
<dbReference type="EMBL" id="JRPQ01000067">
    <property type="protein sequence ID" value="KGI22511.1"/>
    <property type="molecule type" value="Genomic_DNA"/>
</dbReference>
<feature type="binding site" evidence="17">
    <location>
        <position position="193"/>
    </location>
    <ligand>
        <name>substrate</name>
    </ligand>
</feature>
<comment type="function">
    <text evidence="1">Converts 2,5-diamino-6-(ribosylamino)-4(3h)-pyrimidinone 5'-phosphate into 5-amino-6-(ribosylamino)-2,4(1h,3h)-pyrimidinedione 5'-phosphate.</text>
</comment>
<feature type="domain" description="CMP/dCMP-type deaminase" evidence="19">
    <location>
        <begin position="7"/>
        <end position="133"/>
    </location>
</feature>
<evidence type="ECO:0000256" key="7">
    <source>
        <dbReference type="ARBA" id="ARBA00013173"/>
    </source>
</evidence>
<dbReference type="GO" id="GO:0008703">
    <property type="term" value="F:5-amino-6-(5-phosphoribosylamino)uracil reductase activity"/>
    <property type="evidence" value="ECO:0007669"/>
    <property type="project" value="UniProtKB-EC"/>
</dbReference>
<dbReference type="SUPFAM" id="SSF53597">
    <property type="entry name" value="Dihydrofolate reductase-like"/>
    <property type="match status" value="1"/>
</dbReference>
<evidence type="ECO:0000256" key="18">
    <source>
        <dbReference type="PIRSR" id="PIRSR006769-3"/>
    </source>
</evidence>
<accession>A0A098YT52</accession>
<evidence type="ECO:0000256" key="16">
    <source>
        <dbReference type="PIRSR" id="PIRSR006769-1"/>
    </source>
</evidence>
<dbReference type="PIRSF" id="PIRSF006769">
    <property type="entry name" value="RibD"/>
    <property type="match status" value="1"/>
</dbReference>
<dbReference type="EC" id="1.1.1.193" evidence="7"/>
<evidence type="ECO:0000313" key="21">
    <source>
        <dbReference type="Proteomes" id="UP000029723"/>
    </source>
</evidence>
<feature type="active site" description="Proton donor" evidence="16">
    <location>
        <position position="58"/>
    </location>
</feature>
<feature type="binding site" evidence="18">
    <location>
        <position position="56"/>
    </location>
    <ligand>
        <name>Zn(2+)</name>
        <dbReference type="ChEBI" id="CHEBI:29105"/>
        <note>catalytic</note>
    </ligand>
</feature>